<name>A0A1Q3CM17_CEPFO</name>
<proteinExistence type="predicted"/>
<dbReference type="InParanoid" id="A0A1Q3CM17"/>
<dbReference type="AlphaFoldDB" id="A0A1Q3CM17"/>
<evidence type="ECO:0000259" key="1">
    <source>
        <dbReference type="Pfam" id="PF07734"/>
    </source>
</evidence>
<feature type="domain" description="F-box associated beta-propeller type 1" evidence="1">
    <location>
        <begin position="21"/>
        <end position="113"/>
    </location>
</feature>
<accession>A0A1Q3CM17</accession>
<evidence type="ECO:0000313" key="2">
    <source>
        <dbReference type="EMBL" id="GAV81294.1"/>
    </source>
</evidence>
<dbReference type="Proteomes" id="UP000187406">
    <property type="component" value="Unassembled WGS sequence"/>
</dbReference>
<protein>
    <recommendedName>
        <fullName evidence="1">F-box associated beta-propeller type 1 domain-containing protein</fullName>
    </recommendedName>
</protein>
<comment type="caution">
    <text evidence="2">The sequence shown here is derived from an EMBL/GenBank/DDBJ whole genome shotgun (WGS) entry which is preliminary data.</text>
</comment>
<keyword evidence="3" id="KW-1185">Reference proteome</keyword>
<dbReference type="Pfam" id="PF07734">
    <property type="entry name" value="FBA_1"/>
    <property type="match status" value="1"/>
</dbReference>
<feature type="non-terminal residue" evidence="2">
    <location>
        <position position="1"/>
    </location>
</feature>
<gene>
    <name evidence="2" type="ORF">CFOL_v3_24752</name>
</gene>
<organism evidence="2 3">
    <name type="scientific">Cephalotus follicularis</name>
    <name type="common">Albany pitcher plant</name>
    <dbReference type="NCBI Taxonomy" id="3775"/>
    <lineage>
        <taxon>Eukaryota</taxon>
        <taxon>Viridiplantae</taxon>
        <taxon>Streptophyta</taxon>
        <taxon>Embryophyta</taxon>
        <taxon>Tracheophyta</taxon>
        <taxon>Spermatophyta</taxon>
        <taxon>Magnoliopsida</taxon>
        <taxon>eudicotyledons</taxon>
        <taxon>Gunneridae</taxon>
        <taxon>Pentapetalae</taxon>
        <taxon>rosids</taxon>
        <taxon>fabids</taxon>
        <taxon>Oxalidales</taxon>
        <taxon>Cephalotaceae</taxon>
        <taxon>Cephalotus</taxon>
    </lineage>
</organism>
<reference evidence="3" key="1">
    <citation type="submission" date="2016-04" db="EMBL/GenBank/DDBJ databases">
        <title>Cephalotus genome sequencing.</title>
        <authorList>
            <person name="Fukushima K."/>
            <person name="Hasebe M."/>
            <person name="Fang X."/>
        </authorList>
    </citation>
    <scope>NUCLEOTIDE SEQUENCE [LARGE SCALE GENOMIC DNA]</scope>
    <source>
        <strain evidence="3">cv. St1</strain>
    </source>
</reference>
<evidence type="ECO:0000313" key="3">
    <source>
        <dbReference type="Proteomes" id="UP000187406"/>
    </source>
</evidence>
<dbReference type="InterPro" id="IPR006527">
    <property type="entry name" value="F-box-assoc_dom_typ1"/>
</dbReference>
<dbReference type="OrthoDB" id="960054at2759"/>
<dbReference type="EMBL" id="BDDD01002368">
    <property type="protein sequence ID" value="GAV81294.1"/>
    <property type="molecule type" value="Genomic_DNA"/>
</dbReference>
<sequence length="131" mass="14904">RKGIYLIGSLNGIICLSFYYYKDMSGTKIALWNPATNEIKVHPEFGVGVESYFPFIGFGLDAKTKDYKVVKMYGETCDTTPESRIFQVDVYSLCNNNSWRELDVGPPAYLLPCYPDAPVYTYQGDHFLVRS</sequence>